<dbReference type="AlphaFoldDB" id="A0A4S4N4Y5"/>
<dbReference type="OrthoDB" id="3259825at2759"/>
<comment type="caution">
    <text evidence="2">The sequence shown here is derived from an EMBL/GenBank/DDBJ whole genome shotgun (WGS) entry which is preliminary data.</text>
</comment>
<dbReference type="Proteomes" id="UP000308730">
    <property type="component" value="Unassembled WGS sequence"/>
</dbReference>
<feature type="compositionally biased region" description="Polar residues" evidence="1">
    <location>
        <begin position="128"/>
        <end position="149"/>
    </location>
</feature>
<proteinExistence type="predicted"/>
<feature type="region of interest" description="Disordered" evidence="1">
    <location>
        <begin position="233"/>
        <end position="259"/>
    </location>
</feature>
<protein>
    <submittedName>
        <fullName evidence="2">Uncharacterized protein</fullName>
    </submittedName>
</protein>
<sequence length="335" mass="36365">MFSDGRPSVDTTATATRPSTEIRQLNIRKNTDTSARVPPPPEPRPQAKDAAARMVIRRTIILPDPKASNVDWAALARKQSTSRRRRSAGAGSTQSKGSVQDRVPTPPPNRATLKRFSNDSSPPMPHIQSFSSQLDASTSSQMEKSNSAYDSLYDMYDDRAPDPQGPSGSQMYQEDATGDGMPAVEVVELANGDTIWSIVNGLRDDDVESYFGGERASFASEYSARDEGVKISFKEHGRKSSKSSNNSLLGRKKPQGVNRPETKVFYSSSAQIGRLIENISRGADSGSFNIAPEQQVAGYAPVGHSASSSVGSDADMRWTVEERLEHMLGKIAADH</sequence>
<name>A0A4S4N4Y5_9APHY</name>
<reference evidence="2 3" key="1">
    <citation type="submission" date="2019-02" db="EMBL/GenBank/DDBJ databases">
        <title>Genome sequencing of the rare red list fungi Antrodiella citrinella (Flaviporus citrinellus).</title>
        <authorList>
            <person name="Buettner E."/>
            <person name="Kellner H."/>
        </authorList>
    </citation>
    <scope>NUCLEOTIDE SEQUENCE [LARGE SCALE GENOMIC DNA]</scope>
    <source>
        <strain evidence="2 3">DSM 108506</strain>
    </source>
</reference>
<evidence type="ECO:0000313" key="3">
    <source>
        <dbReference type="Proteomes" id="UP000308730"/>
    </source>
</evidence>
<feature type="compositionally biased region" description="Polar residues" evidence="1">
    <location>
        <begin position="9"/>
        <end position="23"/>
    </location>
</feature>
<evidence type="ECO:0000256" key="1">
    <source>
        <dbReference type="SAM" id="MobiDB-lite"/>
    </source>
</evidence>
<organism evidence="2 3">
    <name type="scientific">Antrodiella citrinella</name>
    <dbReference type="NCBI Taxonomy" id="2447956"/>
    <lineage>
        <taxon>Eukaryota</taxon>
        <taxon>Fungi</taxon>
        <taxon>Dikarya</taxon>
        <taxon>Basidiomycota</taxon>
        <taxon>Agaricomycotina</taxon>
        <taxon>Agaricomycetes</taxon>
        <taxon>Polyporales</taxon>
        <taxon>Steccherinaceae</taxon>
        <taxon>Antrodiella</taxon>
    </lineage>
</organism>
<feature type="region of interest" description="Disordered" evidence="1">
    <location>
        <begin position="1"/>
        <end position="52"/>
    </location>
</feature>
<feature type="region of interest" description="Disordered" evidence="1">
    <location>
        <begin position="77"/>
        <end position="177"/>
    </location>
</feature>
<accession>A0A4S4N4Y5</accession>
<evidence type="ECO:0000313" key="2">
    <source>
        <dbReference type="EMBL" id="THH32978.1"/>
    </source>
</evidence>
<dbReference type="EMBL" id="SGPM01000012">
    <property type="protein sequence ID" value="THH32978.1"/>
    <property type="molecule type" value="Genomic_DNA"/>
</dbReference>
<gene>
    <name evidence="2" type="ORF">EUX98_g1207</name>
</gene>
<keyword evidence="3" id="KW-1185">Reference proteome</keyword>